<dbReference type="SUPFAM" id="SSF53649">
    <property type="entry name" value="Alkaline phosphatase-like"/>
    <property type="match status" value="1"/>
</dbReference>
<name>A0ABU5IET0_9BURK</name>
<dbReference type="Pfam" id="PF00884">
    <property type="entry name" value="Sulfatase"/>
    <property type="match status" value="1"/>
</dbReference>
<evidence type="ECO:0000256" key="2">
    <source>
        <dbReference type="ARBA" id="ARBA00022729"/>
    </source>
</evidence>
<dbReference type="Proteomes" id="UP001293718">
    <property type="component" value="Unassembled WGS sequence"/>
</dbReference>
<dbReference type="InterPro" id="IPR017850">
    <property type="entry name" value="Alkaline_phosphatase_core_sf"/>
</dbReference>
<keyword evidence="2 5" id="KW-0732">Signal</keyword>
<dbReference type="CDD" id="cd16147">
    <property type="entry name" value="G6S"/>
    <property type="match status" value="1"/>
</dbReference>
<keyword evidence="4" id="KW-0325">Glycoprotein</keyword>
<comment type="similarity">
    <text evidence="1">Belongs to the sulfatase family.</text>
</comment>
<dbReference type="EMBL" id="JAXOJX010000020">
    <property type="protein sequence ID" value="MDZ5457634.1"/>
    <property type="molecule type" value="Genomic_DNA"/>
</dbReference>
<dbReference type="PIRSF" id="PIRSF036666">
    <property type="entry name" value="G6S"/>
    <property type="match status" value="1"/>
</dbReference>
<evidence type="ECO:0000256" key="4">
    <source>
        <dbReference type="ARBA" id="ARBA00023180"/>
    </source>
</evidence>
<comment type="caution">
    <text evidence="7">The sequence shown here is derived from an EMBL/GenBank/DDBJ whole genome shotgun (WGS) entry which is preliminary data.</text>
</comment>
<proteinExistence type="inferred from homology"/>
<dbReference type="Gene3D" id="3.40.720.10">
    <property type="entry name" value="Alkaline Phosphatase, subunit A"/>
    <property type="match status" value="1"/>
</dbReference>
<evidence type="ECO:0000256" key="1">
    <source>
        <dbReference type="ARBA" id="ARBA00008779"/>
    </source>
</evidence>
<evidence type="ECO:0000259" key="6">
    <source>
        <dbReference type="Pfam" id="PF00884"/>
    </source>
</evidence>
<keyword evidence="8" id="KW-1185">Reference proteome</keyword>
<accession>A0ABU5IET0</accession>
<dbReference type="InterPro" id="IPR024607">
    <property type="entry name" value="Sulfatase_CS"/>
</dbReference>
<feature type="signal peptide" evidence="5">
    <location>
        <begin position="1"/>
        <end position="25"/>
    </location>
</feature>
<dbReference type="InterPro" id="IPR012251">
    <property type="entry name" value="GlcNAc_6-SO4ase"/>
</dbReference>
<protein>
    <submittedName>
        <fullName evidence="7">Sulfatase</fullName>
    </submittedName>
</protein>
<keyword evidence="3" id="KW-0378">Hydrolase</keyword>
<dbReference type="PANTHER" id="PTHR43108:SF8">
    <property type="entry name" value="SD21168P"/>
    <property type="match status" value="1"/>
</dbReference>
<dbReference type="PANTHER" id="PTHR43108">
    <property type="entry name" value="N-ACETYLGLUCOSAMINE-6-SULFATASE FAMILY MEMBER"/>
    <property type="match status" value="1"/>
</dbReference>
<evidence type="ECO:0000313" key="7">
    <source>
        <dbReference type="EMBL" id="MDZ5457634.1"/>
    </source>
</evidence>
<sequence>MEAVNMSRRRLAMALPAGLAAPVLAAPPGGRRPNVLFILADDMEMQLLPFMPKLQRLVTERGMEFKNHFVSLAICCASRATILRGQFAHNHGVRDNQGPYGGFERFFLDGREDSTIATWLQRAGYRTGIIGKYLNAYPIAAAGSNYVAPGWDTWVVPNGGDYYRQLDYSLNDNGNTVVFGRDPREHFHDLLTLRANQFVRQAAADPASKPFFLYLAPYLPHGPSMAPARYLDLLPDVEMPRTPSFNEADVSDKPGWVRRLPRLDGPTISRIEKFYRRQRQAMLAIDDTVESLVQTLRDTGQWENTVIVFTSDNGYFRGEHRIPGDKRRAFEECIRVPLVMCGPGIPAGRVTRKITCNADFAPTLAELAGVTPPGFVDGRSLVPLFSGAAPADWRQMLLLESQPPEVNSVHQAYTGLRTATQRTFVQYANGEGEYYNLYADPWQLQNRYAGLRPERRAALAAQMRALRDASGSALRRVEEVALELD</sequence>
<evidence type="ECO:0000256" key="5">
    <source>
        <dbReference type="SAM" id="SignalP"/>
    </source>
</evidence>
<feature type="domain" description="Sulfatase N-terminal" evidence="6">
    <location>
        <begin position="33"/>
        <end position="370"/>
    </location>
</feature>
<dbReference type="InterPro" id="IPR000917">
    <property type="entry name" value="Sulfatase_N"/>
</dbReference>
<gene>
    <name evidence="7" type="ORF">SM757_13725</name>
</gene>
<dbReference type="RefSeq" id="WP_322465902.1">
    <property type="nucleotide sequence ID" value="NZ_JAXOJX010000020.1"/>
</dbReference>
<organism evidence="7 8">
    <name type="scientific">Azohydromonas lata</name>
    <dbReference type="NCBI Taxonomy" id="45677"/>
    <lineage>
        <taxon>Bacteria</taxon>
        <taxon>Pseudomonadati</taxon>
        <taxon>Pseudomonadota</taxon>
        <taxon>Betaproteobacteria</taxon>
        <taxon>Burkholderiales</taxon>
        <taxon>Sphaerotilaceae</taxon>
        <taxon>Azohydromonas</taxon>
    </lineage>
</organism>
<feature type="chain" id="PRO_5045136452" evidence="5">
    <location>
        <begin position="26"/>
        <end position="485"/>
    </location>
</feature>
<dbReference type="PROSITE" id="PS00149">
    <property type="entry name" value="SULFATASE_2"/>
    <property type="match status" value="1"/>
</dbReference>
<evidence type="ECO:0000256" key="3">
    <source>
        <dbReference type="ARBA" id="ARBA00022801"/>
    </source>
</evidence>
<evidence type="ECO:0000313" key="8">
    <source>
        <dbReference type="Proteomes" id="UP001293718"/>
    </source>
</evidence>
<reference evidence="7 8" key="1">
    <citation type="submission" date="2023-11" db="EMBL/GenBank/DDBJ databases">
        <title>Draft genome of Azohydromonas lata strain H1 (DSM1123), a polyhydroxyalkanoate producer.</title>
        <authorList>
            <person name="Traversa D."/>
            <person name="D'Addabbo P."/>
            <person name="Pazzani C."/>
            <person name="Manzari C."/>
            <person name="Chiara M."/>
            <person name="Scrascia M."/>
        </authorList>
    </citation>
    <scope>NUCLEOTIDE SEQUENCE [LARGE SCALE GENOMIC DNA]</scope>
    <source>
        <strain evidence="7 8">H1</strain>
    </source>
</reference>